<keyword evidence="3" id="KW-1003">Cell membrane</keyword>
<feature type="transmembrane region" description="Helical" evidence="8">
    <location>
        <begin position="400"/>
        <end position="426"/>
    </location>
</feature>
<dbReference type="GO" id="GO:0005886">
    <property type="term" value="C:plasma membrane"/>
    <property type="evidence" value="ECO:0007669"/>
    <property type="project" value="UniProtKB-SubCell"/>
</dbReference>
<evidence type="ECO:0000256" key="1">
    <source>
        <dbReference type="ARBA" id="ARBA00004251"/>
    </source>
</evidence>
<evidence type="ECO:0000256" key="9">
    <source>
        <dbReference type="SAM" id="SignalP"/>
    </source>
</evidence>
<evidence type="ECO:0000313" key="12">
    <source>
        <dbReference type="Proteomes" id="UP000005237"/>
    </source>
</evidence>
<feature type="domain" description="ZP" evidence="10">
    <location>
        <begin position="29"/>
        <end position="273"/>
    </location>
</feature>
<feature type="signal peptide" evidence="9">
    <location>
        <begin position="1"/>
        <end position="15"/>
    </location>
</feature>
<dbReference type="InterPro" id="IPR051962">
    <property type="entry name" value="Cuticlin"/>
</dbReference>
<evidence type="ECO:0000256" key="2">
    <source>
        <dbReference type="ARBA" id="ARBA00022460"/>
    </source>
</evidence>
<dbReference type="AlphaFoldDB" id="A0A8R1DMV9"/>
<dbReference type="InterPro" id="IPR001507">
    <property type="entry name" value="ZP_dom"/>
</dbReference>
<dbReference type="GO" id="GO:0042302">
    <property type="term" value="F:structural constituent of cuticle"/>
    <property type="evidence" value="ECO:0007669"/>
    <property type="project" value="UniProtKB-KW"/>
</dbReference>
<evidence type="ECO:0000256" key="4">
    <source>
        <dbReference type="ARBA" id="ARBA00022692"/>
    </source>
</evidence>
<proteinExistence type="predicted"/>
<keyword evidence="7 8" id="KW-0472">Membrane</keyword>
<keyword evidence="4 8" id="KW-0812">Transmembrane</keyword>
<evidence type="ECO:0000256" key="3">
    <source>
        <dbReference type="ARBA" id="ARBA00022475"/>
    </source>
</evidence>
<evidence type="ECO:0000259" key="10">
    <source>
        <dbReference type="PROSITE" id="PS51034"/>
    </source>
</evidence>
<evidence type="ECO:0000256" key="5">
    <source>
        <dbReference type="ARBA" id="ARBA00022729"/>
    </source>
</evidence>
<dbReference type="Proteomes" id="UP000005237">
    <property type="component" value="Unassembled WGS sequence"/>
</dbReference>
<dbReference type="PROSITE" id="PS51034">
    <property type="entry name" value="ZP_2"/>
    <property type="match status" value="1"/>
</dbReference>
<dbReference type="EnsemblMetazoa" id="CJA07178.1">
    <property type="protein sequence ID" value="CJA07178.1"/>
    <property type="gene ID" value="WBGene00126382"/>
</dbReference>
<accession>A0A8R1DMV9</accession>
<name>A0A8R1DMV9_CAEJA</name>
<dbReference type="SMART" id="SM00241">
    <property type="entry name" value="ZP"/>
    <property type="match status" value="1"/>
</dbReference>
<evidence type="ECO:0000256" key="8">
    <source>
        <dbReference type="SAM" id="Phobius"/>
    </source>
</evidence>
<dbReference type="PANTHER" id="PTHR22907">
    <property type="entry name" value="GH04558P"/>
    <property type="match status" value="1"/>
</dbReference>
<feature type="chain" id="PRO_5035808263" evidence="9">
    <location>
        <begin position="16"/>
        <end position="448"/>
    </location>
</feature>
<dbReference type="Pfam" id="PF25057">
    <property type="entry name" value="CUT_N"/>
    <property type="match status" value="1"/>
</dbReference>
<reference evidence="11" key="2">
    <citation type="submission" date="2022-06" db="UniProtKB">
        <authorList>
            <consortium name="EnsemblMetazoa"/>
        </authorList>
    </citation>
    <scope>IDENTIFICATION</scope>
    <source>
        <strain evidence="11">DF5081</strain>
    </source>
</reference>
<keyword evidence="2" id="KW-0193">Cuticle</keyword>
<organism evidence="11 12">
    <name type="scientific">Caenorhabditis japonica</name>
    <dbReference type="NCBI Taxonomy" id="281687"/>
    <lineage>
        <taxon>Eukaryota</taxon>
        <taxon>Metazoa</taxon>
        <taxon>Ecdysozoa</taxon>
        <taxon>Nematoda</taxon>
        <taxon>Chromadorea</taxon>
        <taxon>Rhabditida</taxon>
        <taxon>Rhabditina</taxon>
        <taxon>Rhabditomorpha</taxon>
        <taxon>Rhabditoidea</taxon>
        <taxon>Rhabditidae</taxon>
        <taxon>Peloderinae</taxon>
        <taxon>Caenorhabditis</taxon>
    </lineage>
</organism>
<protein>
    <submittedName>
        <fullName evidence="11">ZP domain-containing protein</fullName>
    </submittedName>
</protein>
<dbReference type="InterPro" id="IPR056953">
    <property type="entry name" value="CUT_N"/>
</dbReference>
<comment type="subcellular location">
    <subcellularLocation>
        <location evidence="1">Cell membrane</location>
        <topology evidence="1">Single-pass type I membrane protein</topology>
    </subcellularLocation>
</comment>
<keyword evidence="6 8" id="KW-1133">Transmembrane helix</keyword>
<keyword evidence="5 9" id="KW-0732">Signal</keyword>
<dbReference type="InterPro" id="IPR057475">
    <property type="entry name" value="CUT_C"/>
</dbReference>
<keyword evidence="12" id="KW-1185">Reference proteome</keyword>
<dbReference type="PANTHER" id="PTHR22907:SF12">
    <property type="entry name" value="ZP DOMAIN-CONTAINING PROTEIN"/>
    <property type="match status" value="1"/>
</dbReference>
<reference evidence="12" key="1">
    <citation type="submission" date="2010-08" db="EMBL/GenBank/DDBJ databases">
        <authorList>
            <consortium name="Caenorhabditis japonica Sequencing Consortium"/>
            <person name="Wilson R.K."/>
        </authorList>
    </citation>
    <scope>NUCLEOTIDE SEQUENCE [LARGE SCALE GENOMIC DNA]</scope>
    <source>
        <strain evidence="12">DF5081</strain>
    </source>
</reference>
<sequence length="448" mass="49629">MLPVILLVMLKWAIAFQLDNEIVGDPKFECNPDSITFSFNTRNPFKGNVYIRGFYGSPGCRRRFDAPITQGASLSIRLGDCGMKRSRQVSGLLPRGVNQHITFVANFHPLFSTKEDRAFSVRCFYAHSESVVKADLAVNGVPEENVEQGITVVPSCTYSLREGTFEGPKVLNTRVGMTIVHRWDCDTAGNYGILVRGCSILDSRAVESVPLLDENGCSVSRDFPQVVYLPSLTSAYLAVEAISFPDQPSVSFACQIKLCDKTSDECRGMSPPQCTPLTQMPVSGQIPLPFDNTIRNTFDGIPVEPWMKEPSPPIDDFNTTVVSDGEPMPRLISEEEQLQIESNHVGGEFREKRFAHRVFNITSEDLFVEPSEEPKELATPGAPKESFSALSNTCISVETFYLSALAVLIVFVLSVGIVCFFGGHVLKKNNLDYTSRMPIPEAYYVSKM</sequence>
<evidence type="ECO:0000313" key="11">
    <source>
        <dbReference type="EnsemblMetazoa" id="CJA07178.1"/>
    </source>
</evidence>
<evidence type="ECO:0000256" key="7">
    <source>
        <dbReference type="ARBA" id="ARBA00023136"/>
    </source>
</evidence>
<evidence type="ECO:0000256" key="6">
    <source>
        <dbReference type="ARBA" id="ARBA00022989"/>
    </source>
</evidence>
<dbReference type="Pfam" id="PF25301">
    <property type="entry name" value="CUT_C"/>
    <property type="match status" value="1"/>
</dbReference>